<keyword evidence="10" id="KW-1185">Reference proteome</keyword>
<comment type="subcellular location">
    <subcellularLocation>
        <location evidence="1">Cell outer membrane</location>
        <topology evidence="1">Multi-pass membrane protein</topology>
    </subcellularLocation>
</comment>
<dbReference type="InterPro" id="IPR008969">
    <property type="entry name" value="CarboxyPept-like_regulatory"/>
</dbReference>
<keyword evidence="5" id="KW-0472">Membrane</keyword>
<dbReference type="GO" id="GO:0004180">
    <property type="term" value="F:carboxypeptidase activity"/>
    <property type="evidence" value="ECO:0007669"/>
    <property type="project" value="UniProtKB-KW"/>
</dbReference>
<keyword evidence="7" id="KW-0732">Signal</keyword>
<dbReference type="PANTHER" id="PTHR30069">
    <property type="entry name" value="TONB-DEPENDENT OUTER MEMBRANE RECEPTOR"/>
    <property type="match status" value="1"/>
</dbReference>
<sequence length="1094" mass="120149">MNSRIRAKLLPFAIASLLVAAPVVAQNVTSSAVTGRILDNAGQPVSGATVTIVHEPSGTTRVVTTGADGRYTAQGLRVGGPFDITATKSGFTQAEQGKVYLQLGNVSAVNLQLTSAAANAQNLGAVTVSATVLNQIFTPDNKGVGTNVSQRELETTPTPGRSIQDIARLDPRVVISDRAEGKITALGQNFRYNNITVDSVSANDPFGLNSNGLATTGTPISQDTIAEYNISVANYDVDNRRGLGANINAVTKSGTNQFHGSTYYVFQNNDMIGDEVDGKKEKYAGFDRTWTAGATLGGPIIKDKLFFFASFEKSKQIGKGTSAYGPEDVSATNPINGLTSADVQAVRNAAAKYGLTDIGNYTGGNSDLEDKRYLGKLDWNITNNHRASFTWSRTKESQPFPSGGAYNKLVLSSNWHTSVVDNQSYALHFYDDWNDVFSSNATLSYAHYKKDSGPYSGGYMPDITVHTTAYNSPSVEFGTNYSYQANQIDTKSLYASWEGILFLGDHTVKGGFDYSRDKKYNLFLQDYMGSYTFDSLDDFINGDYYSYYYNRPADGLSLNQTAASFTLKQWGLFLQDTWQVTDRLSLQYGFRVDIPQTSDKPMYNSDFAGAGFTTPTGEVLNTNQYTVSGKRVVQPRMSFNYAFNTERMMQLRGGFGLFITEPPTVWLGNIYTNSGRTVTGFSCGQSKSNAPCNVDLPKFSADPYHQYDGVTGSSQQTVNTVDPNFHLPSAWKFSLGYDAELPWWGLVATAEFEHLKARDAIWYQDLNLGAPTGVLPDGRVTYYQLPDADPRAKGQSNRANANKAFSSAIINLANTSRGESNNLTLALKKPFQDNWSASVGFTWSRATDVNPGLSSVAMSSYKGVYVTNSNENKPSISNYNTPLRAIASVSWRHAFFGNYYTTIGAFYDGHSGSPYSWAFGNDANGDSFYNDLAYIPRQGDVEFKSGTSQAEIDQFYAYIKNNDYLRKHQGQIAQRNGTKAPWINQIDMSISQEIPGLFKGNKGVVRLDIYNVGNLLNKHWGIEKRADFPGVRNLADFYGVDPATGKYIYDISGSSYTDGKGNYAPETLPIYDDSYGTGDLIQRWSVQLTLRYKF</sequence>
<evidence type="ECO:0000313" key="10">
    <source>
        <dbReference type="Proteomes" id="UP000198725"/>
    </source>
</evidence>
<keyword evidence="4" id="KW-0812">Transmembrane</keyword>
<proteinExistence type="predicted"/>
<evidence type="ECO:0000256" key="5">
    <source>
        <dbReference type="ARBA" id="ARBA00023136"/>
    </source>
</evidence>
<dbReference type="InterPro" id="IPR039426">
    <property type="entry name" value="TonB-dep_rcpt-like"/>
</dbReference>
<dbReference type="EMBL" id="FOSR01000005">
    <property type="protein sequence ID" value="SFK68592.1"/>
    <property type="molecule type" value="Genomic_DNA"/>
</dbReference>
<dbReference type="GO" id="GO:0015344">
    <property type="term" value="F:siderophore uptake transmembrane transporter activity"/>
    <property type="evidence" value="ECO:0007669"/>
    <property type="project" value="TreeGrafter"/>
</dbReference>
<organism evidence="9 10">
    <name type="scientific">Rhodanobacter glycinis</name>
    <dbReference type="NCBI Taxonomy" id="582702"/>
    <lineage>
        <taxon>Bacteria</taxon>
        <taxon>Pseudomonadati</taxon>
        <taxon>Pseudomonadota</taxon>
        <taxon>Gammaproteobacteria</taxon>
        <taxon>Lysobacterales</taxon>
        <taxon>Rhodanobacteraceae</taxon>
        <taxon>Rhodanobacter</taxon>
    </lineage>
</organism>
<dbReference type="Gene3D" id="2.60.40.1120">
    <property type="entry name" value="Carboxypeptidase-like, regulatory domain"/>
    <property type="match status" value="1"/>
</dbReference>
<evidence type="ECO:0000259" key="8">
    <source>
        <dbReference type="Pfam" id="PF25183"/>
    </source>
</evidence>
<dbReference type="Pfam" id="PF25183">
    <property type="entry name" value="OMP_b-brl_4"/>
    <property type="match status" value="1"/>
</dbReference>
<feature type="chain" id="PRO_5011756473" evidence="7">
    <location>
        <begin position="26"/>
        <end position="1094"/>
    </location>
</feature>
<keyword evidence="3" id="KW-1134">Transmembrane beta strand</keyword>
<dbReference type="SUPFAM" id="SSF49464">
    <property type="entry name" value="Carboxypeptidase regulatory domain-like"/>
    <property type="match status" value="1"/>
</dbReference>
<evidence type="ECO:0000313" key="9">
    <source>
        <dbReference type="EMBL" id="SFK68592.1"/>
    </source>
</evidence>
<dbReference type="PANTHER" id="PTHR30069:SF46">
    <property type="entry name" value="OAR PROTEIN"/>
    <property type="match status" value="1"/>
</dbReference>
<evidence type="ECO:0000256" key="4">
    <source>
        <dbReference type="ARBA" id="ARBA00022692"/>
    </source>
</evidence>
<feature type="domain" description="TonB-dependent transporter Oar-like beta-barrel" evidence="8">
    <location>
        <begin position="250"/>
        <end position="1015"/>
    </location>
</feature>
<evidence type="ECO:0000256" key="1">
    <source>
        <dbReference type="ARBA" id="ARBA00004571"/>
    </source>
</evidence>
<dbReference type="GO" id="GO:0044718">
    <property type="term" value="P:siderophore transmembrane transport"/>
    <property type="evidence" value="ECO:0007669"/>
    <property type="project" value="TreeGrafter"/>
</dbReference>
<keyword evidence="2" id="KW-0813">Transport</keyword>
<dbReference type="GO" id="GO:0009279">
    <property type="term" value="C:cell outer membrane"/>
    <property type="evidence" value="ECO:0007669"/>
    <property type="project" value="UniProtKB-SubCell"/>
</dbReference>
<feature type="signal peptide" evidence="7">
    <location>
        <begin position="1"/>
        <end position="25"/>
    </location>
</feature>
<gene>
    <name evidence="9" type="ORF">SAMN05192579_105118</name>
</gene>
<dbReference type="Proteomes" id="UP000198725">
    <property type="component" value="Unassembled WGS sequence"/>
</dbReference>
<reference evidence="10" key="1">
    <citation type="submission" date="2016-10" db="EMBL/GenBank/DDBJ databases">
        <authorList>
            <person name="Varghese N."/>
            <person name="Submissions S."/>
        </authorList>
    </citation>
    <scope>NUCLEOTIDE SEQUENCE [LARGE SCALE GENOMIC DNA]</scope>
    <source>
        <strain evidence="10">MO64</strain>
    </source>
</reference>
<dbReference type="Gene3D" id="2.40.170.20">
    <property type="entry name" value="TonB-dependent receptor, beta-barrel domain"/>
    <property type="match status" value="1"/>
</dbReference>
<keyword evidence="9" id="KW-0645">Protease</keyword>
<protein>
    <submittedName>
        <fullName evidence="9">Carboxypeptidase regulatory-like domain-containing protein</fullName>
    </submittedName>
</protein>
<keyword evidence="9" id="KW-0121">Carboxypeptidase</keyword>
<dbReference type="InterPro" id="IPR036942">
    <property type="entry name" value="Beta-barrel_TonB_sf"/>
</dbReference>
<dbReference type="AlphaFoldDB" id="A0A1I4BI80"/>
<dbReference type="InterPro" id="IPR057601">
    <property type="entry name" value="Oar-like_b-barrel"/>
</dbReference>
<evidence type="ECO:0000256" key="3">
    <source>
        <dbReference type="ARBA" id="ARBA00022452"/>
    </source>
</evidence>
<dbReference type="Pfam" id="PF13620">
    <property type="entry name" value="CarboxypepD_reg"/>
    <property type="match status" value="1"/>
</dbReference>
<evidence type="ECO:0000256" key="6">
    <source>
        <dbReference type="ARBA" id="ARBA00023237"/>
    </source>
</evidence>
<evidence type="ECO:0000256" key="7">
    <source>
        <dbReference type="SAM" id="SignalP"/>
    </source>
</evidence>
<name>A0A1I4BI80_9GAMM</name>
<dbReference type="SUPFAM" id="SSF56935">
    <property type="entry name" value="Porins"/>
    <property type="match status" value="1"/>
</dbReference>
<dbReference type="RefSeq" id="WP_092702909.1">
    <property type="nucleotide sequence ID" value="NZ_FOSR01000005.1"/>
</dbReference>
<keyword evidence="6" id="KW-0998">Cell outer membrane</keyword>
<accession>A0A1I4BI80</accession>
<evidence type="ECO:0000256" key="2">
    <source>
        <dbReference type="ARBA" id="ARBA00022448"/>
    </source>
</evidence>
<keyword evidence="9" id="KW-0378">Hydrolase</keyword>